<evidence type="ECO:0000256" key="1">
    <source>
        <dbReference type="SAM" id="MobiDB-lite"/>
    </source>
</evidence>
<name>A0A7J7IQY4_9RHOD</name>
<comment type="caution">
    <text evidence="2">The sequence shown here is derived from an EMBL/GenBank/DDBJ whole genome shotgun (WGS) entry which is preliminary data.</text>
</comment>
<dbReference type="AlphaFoldDB" id="A0A7J7IQY4"/>
<dbReference type="Proteomes" id="UP000530660">
    <property type="component" value="Unassembled WGS sequence"/>
</dbReference>
<evidence type="ECO:0000313" key="2">
    <source>
        <dbReference type="EMBL" id="KAF6004957.1"/>
    </source>
</evidence>
<accession>A0A7J7IQY4</accession>
<organism evidence="2 3">
    <name type="scientific">Cyanidiococcus yangmingshanensis</name>
    <dbReference type="NCBI Taxonomy" id="2690220"/>
    <lineage>
        <taxon>Eukaryota</taxon>
        <taxon>Rhodophyta</taxon>
        <taxon>Bangiophyceae</taxon>
        <taxon>Cyanidiales</taxon>
        <taxon>Cyanidiaceae</taxon>
        <taxon>Cyanidiococcus</taxon>
    </lineage>
</organism>
<protein>
    <submittedName>
        <fullName evidence="2">Uncharacterized protein</fullName>
    </submittedName>
</protein>
<reference evidence="2 3" key="1">
    <citation type="journal article" date="2020" name="J. Phycol.">
        <title>Comparative genome analysis reveals Cyanidiococcus gen. nov., a new extremophilic red algal genus sister to Cyanidioschyzon (Cyanidioschyzonaceae, Rhodophyta).</title>
        <authorList>
            <person name="Liu S.-L."/>
            <person name="Chiang Y.-R."/>
            <person name="Yoon H.S."/>
            <person name="Fu H.-Y."/>
        </authorList>
    </citation>
    <scope>NUCLEOTIDE SEQUENCE [LARGE SCALE GENOMIC DNA]</scope>
    <source>
        <strain evidence="2 3">THAL066</strain>
    </source>
</reference>
<gene>
    <name evidence="2" type="ORF">F1559_004518</name>
</gene>
<evidence type="ECO:0000313" key="3">
    <source>
        <dbReference type="Proteomes" id="UP000530660"/>
    </source>
</evidence>
<feature type="compositionally biased region" description="Basic and acidic residues" evidence="1">
    <location>
        <begin position="50"/>
        <end position="63"/>
    </location>
</feature>
<dbReference type="EMBL" id="VWRR01000002">
    <property type="protein sequence ID" value="KAF6004957.1"/>
    <property type="molecule type" value="Genomic_DNA"/>
</dbReference>
<feature type="region of interest" description="Disordered" evidence="1">
    <location>
        <begin position="140"/>
        <end position="161"/>
    </location>
</feature>
<sequence length="161" mass="17521">MSRCSKEKQVPSTSRSLVDIVSGPVDGSSVSQKEGAPASGNEVLSGLAHGSERMDDDPHGRSDAEQRYLMATDIAACLADILLSENTITPGMRETVRALTNTDERDSFMTFVVERLLRNRDRSIGLCEASAQRRIPKRRRIDAVSTGTHPPGRAHASQRST</sequence>
<keyword evidence="3" id="KW-1185">Reference proteome</keyword>
<feature type="region of interest" description="Disordered" evidence="1">
    <location>
        <begin position="1"/>
        <end position="63"/>
    </location>
</feature>
<proteinExistence type="predicted"/>